<sequence>MDGSDVLAAWTEAGALELAAQTTRGRHVIQSCIDAGRADFSAKVNDAKREIRKLKTKKDDKHYYLKCKGKQANI</sequence>
<gene>
    <name evidence="1" type="ORF">DPMN_182023</name>
</gene>
<dbReference type="Proteomes" id="UP000828390">
    <property type="component" value="Unassembled WGS sequence"/>
</dbReference>
<dbReference type="AlphaFoldDB" id="A0A9D4I482"/>
<keyword evidence="2" id="KW-1185">Reference proteome</keyword>
<proteinExistence type="predicted"/>
<protein>
    <submittedName>
        <fullName evidence="1">Uncharacterized protein</fullName>
    </submittedName>
</protein>
<reference evidence="1" key="1">
    <citation type="journal article" date="2019" name="bioRxiv">
        <title>The Genome of the Zebra Mussel, Dreissena polymorpha: A Resource for Invasive Species Research.</title>
        <authorList>
            <person name="McCartney M.A."/>
            <person name="Auch B."/>
            <person name="Kono T."/>
            <person name="Mallez S."/>
            <person name="Zhang Y."/>
            <person name="Obille A."/>
            <person name="Becker A."/>
            <person name="Abrahante J.E."/>
            <person name="Garbe J."/>
            <person name="Badalamenti J.P."/>
            <person name="Herman A."/>
            <person name="Mangelson H."/>
            <person name="Liachko I."/>
            <person name="Sullivan S."/>
            <person name="Sone E.D."/>
            <person name="Koren S."/>
            <person name="Silverstein K.A.T."/>
            <person name="Beckman K.B."/>
            <person name="Gohl D.M."/>
        </authorList>
    </citation>
    <scope>NUCLEOTIDE SEQUENCE</scope>
    <source>
        <strain evidence="1">Duluth1</strain>
        <tissue evidence="1">Whole animal</tissue>
    </source>
</reference>
<evidence type="ECO:0000313" key="2">
    <source>
        <dbReference type="Proteomes" id="UP000828390"/>
    </source>
</evidence>
<reference evidence="1" key="2">
    <citation type="submission" date="2020-11" db="EMBL/GenBank/DDBJ databases">
        <authorList>
            <person name="McCartney M.A."/>
            <person name="Auch B."/>
            <person name="Kono T."/>
            <person name="Mallez S."/>
            <person name="Becker A."/>
            <person name="Gohl D.M."/>
            <person name="Silverstein K.A.T."/>
            <person name="Koren S."/>
            <person name="Bechman K.B."/>
            <person name="Herman A."/>
            <person name="Abrahante J.E."/>
            <person name="Garbe J."/>
        </authorList>
    </citation>
    <scope>NUCLEOTIDE SEQUENCE</scope>
    <source>
        <strain evidence="1">Duluth1</strain>
        <tissue evidence="1">Whole animal</tissue>
    </source>
</reference>
<dbReference type="EMBL" id="JAIWYP010000010">
    <property type="protein sequence ID" value="KAH3747595.1"/>
    <property type="molecule type" value="Genomic_DNA"/>
</dbReference>
<name>A0A9D4I482_DREPO</name>
<organism evidence="1 2">
    <name type="scientific">Dreissena polymorpha</name>
    <name type="common">Zebra mussel</name>
    <name type="synonym">Mytilus polymorpha</name>
    <dbReference type="NCBI Taxonomy" id="45954"/>
    <lineage>
        <taxon>Eukaryota</taxon>
        <taxon>Metazoa</taxon>
        <taxon>Spiralia</taxon>
        <taxon>Lophotrochozoa</taxon>
        <taxon>Mollusca</taxon>
        <taxon>Bivalvia</taxon>
        <taxon>Autobranchia</taxon>
        <taxon>Heteroconchia</taxon>
        <taxon>Euheterodonta</taxon>
        <taxon>Imparidentia</taxon>
        <taxon>Neoheterodontei</taxon>
        <taxon>Myida</taxon>
        <taxon>Dreissenoidea</taxon>
        <taxon>Dreissenidae</taxon>
        <taxon>Dreissena</taxon>
    </lineage>
</organism>
<accession>A0A9D4I482</accession>
<comment type="caution">
    <text evidence="1">The sequence shown here is derived from an EMBL/GenBank/DDBJ whole genome shotgun (WGS) entry which is preliminary data.</text>
</comment>
<evidence type="ECO:0000313" key="1">
    <source>
        <dbReference type="EMBL" id="KAH3747595.1"/>
    </source>
</evidence>